<dbReference type="EMBL" id="CP013655">
    <property type="protein sequence ID" value="ALS37176.1"/>
    <property type="molecule type" value="Genomic_DNA"/>
</dbReference>
<evidence type="ECO:0000313" key="2">
    <source>
        <dbReference type="EMBL" id="ALS37176.1"/>
    </source>
</evidence>
<feature type="transmembrane region" description="Helical" evidence="1">
    <location>
        <begin position="18"/>
        <end position="39"/>
    </location>
</feature>
<feature type="transmembrane region" description="Helical" evidence="1">
    <location>
        <begin position="45"/>
        <end position="63"/>
    </location>
</feature>
<name>A0A0U2XAQ5_9ENTE</name>
<proteinExistence type="predicted"/>
<evidence type="ECO:0000313" key="3">
    <source>
        <dbReference type="Proteomes" id="UP000067523"/>
    </source>
</evidence>
<dbReference type="RefSeq" id="WP_086445048.1">
    <property type="nucleotide sequence ID" value="NZ_CP013655.1"/>
</dbReference>
<dbReference type="AlphaFoldDB" id="A0A0U2XAQ5"/>
<keyword evidence="1" id="KW-0812">Transmembrane</keyword>
<gene>
    <name evidence="2" type="ORF">ATZ35_08395</name>
</gene>
<evidence type="ECO:0000256" key="1">
    <source>
        <dbReference type="SAM" id="Phobius"/>
    </source>
</evidence>
<sequence length="75" mass="8229">MNKKLIELWGDLVDLKDLIIAIAICSGTTMGSFFLAPAHDTTKQLFFGLGGAVLGFIISTFLIKPKRIVIMEDDD</sequence>
<dbReference type="STRING" id="118060.ATZ35_08395"/>
<reference evidence="3" key="1">
    <citation type="submission" date="2015-12" db="EMBL/GenBank/DDBJ databases">
        <authorList>
            <person name="Lauer A."/>
            <person name="Humrighouse B."/>
            <person name="Loparev V."/>
            <person name="Shewmaker P.L."/>
            <person name="Whitney A.M."/>
            <person name="McLaughlin R.W."/>
        </authorList>
    </citation>
    <scope>NUCLEOTIDE SEQUENCE [LARGE SCALE GENOMIC DNA]</scope>
    <source>
        <strain evidence="3">LMG 26678</strain>
    </source>
</reference>
<keyword evidence="3" id="KW-1185">Reference proteome</keyword>
<accession>A0A0U2XAQ5</accession>
<keyword evidence="1" id="KW-1133">Transmembrane helix</keyword>
<keyword evidence="1" id="KW-0472">Membrane</keyword>
<dbReference type="KEGG" id="erx:ATZ35_08395"/>
<organism evidence="2 3">
    <name type="scientific">Enterococcus rotai</name>
    <dbReference type="NCBI Taxonomy" id="118060"/>
    <lineage>
        <taxon>Bacteria</taxon>
        <taxon>Bacillati</taxon>
        <taxon>Bacillota</taxon>
        <taxon>Bacilli</taxon>
        <taxon>Lactobacillales</taxon>
        <taxon>Enterococcaceae</taxon>
        <taxon>Enterococcus</taxon>
    </lineage>
</organism>
<dbReference type="Proteomes" id="UP000067523">
    <property type="component" value="Chromosome"/>
</dbReference>
<protein>
    <submittedName>
        <fullName evidence="2">Uncharacterized protein</fullName>
    </submittedName>
</protein>